<sequence length="260" mass="28228">MASPQPSTPFATAGSTNNNSSSSNNGSTAGYKRASRKGAPRRFHCEHSGCDKIYSRAEHLQRHQLNHNPREIYRCDVGDCDQKFVRLDLLSRHKKRHTSTYTPRNRIPSFEVGGDAPVTSPSHRSSIARSQPSQPSYNPIPAASSGPHDAAILLTPESNTAATPTSLNHALTGRASQSSTWASSLDERSAPANVMRHRSNFYDTDPTVTMPDSSGMVSFGGVPYPSDDALVQGNFAAWLFDPQTSYNEFSMASLPFLEGA</sequence>
<keyword evidence="6" id="KW-0539">Nucleus</keyword>
<gene>
    <name evidence="10" type="ORF">PT974_07190</name>
</gene>
<dbReference type="Gene3D" id="3.30.160.60">
    <property type="entry name" value="Classic Zinc Finger"/>
    <property type="match status" value="1"/>
</dbReference>
<feature type="compositionally biased region" description="Low complexity" evidence="8">
    <location>
        <begin position="11"/>
        <end position="30"/>
    </location>
</feature>
<comment type="caution">
    <text evidence="10">The sequence shown here is derived from an EMBL/GenBank/DDBJ whole genome shotgun (WGS) entry which is preliminary data.</text>
</comment>
<reference evidence="10 11" key="1">
    <citation type="submission" date="2024-01" db="EMBL/GenBank/DDBJ databases">
        <title>Complete genome of Cladobotryum mycophilum ATHUM6906.</title>
        <authorList>
            <person name="Christinaki A.C."/>
            <person name="Myridakis A.I."/>
            <person name="Kouvelis V.N."/>
        </authorList>
    </citation>
    <scope>NUCLEOTIDE SEQUENCE [LARGE SCALE GENOMIC DNA]</scope>
    <source>
        <strain evidence="10 11">ATHUM6906</strain>
    </source>
</reference>
<dbReference type="SMART" id="SM00355">
    <property type="entry name" value="ZnF_C2H2"/>
    <property type="match status" value="2"/>
</dbReference>
<evidence type="ECO:0000256" key="2">
    <source>
        <dbReference type="ARBA" id="ARBA00022723"/>
    </source>
</evidence>
<evidence type="ECO:0000256" key="1">
    <source>
        <dbReference type="ARBA" id="ARBA00004123"/>
    </source>
</evidence>
<feature type="region of interest" description="Disordered" evidence="8">
    <location>
        <begin position="95"/>
        <end position="150"/>
    </location>
</feature>
<dbReference type="EMBL" id="JAVFKD010000012">
    <property type="protein sequence ID" value="KAK5993753.1"/>
    <property type="molecule type" value="Genomic_DNA"/>
</dbReference>
<dbReference type="PANTHER" id="PTHR40626:SF11">
    <property type="entry name" value="ZINC FINGER PROTEIN YPR022C"/>
    <property type="match status" value="1"/>
</dbReference>
<feature type="domain" description="C2H2-type" evidence="9">
    <location>
        <begin position="73"/>
        <end position="102"/>
    </location>
</feature>
<evidence type="ECO:0000313" key="10">
    <source>
        <dbReference type="EMBL" id="KAK5993753.1"/>
    </source>
</evidence>
<feature type="region of interest" description="Disordered" evidence="8">
    <location>
        <begin position="1"/>
        <end position="43"/>
    </location>
</feature>
<dbReference type="InterPro" id="IPR036236">
    <property type="entry name" value="Znf_C2H2_sf"/>
</dbReference>
<feature type="region of interest" description="Disordered" evidence="8">
    <location>
        <begin position="171"/>
        <end position="192"/>
    </location>
</feature>
<dbReference type="PROSITE" id="PS00028">
    <property type="entry name" value="ZINC_FINGER_C2H2_1"/>
    <property type="match status" value="2"/>
</dbReference>
<dbReference type="PROSITE" id="PS50157">
    <property type="entry name" value="ZINC_FINGER_C2H2_2"/>
    <property type="match status" value="2"/>
</dbReference>
<accession>A0ABR0SNT4</accession>
<dbReference type="InterPro" id="IPR051059">
    <property type="entry name" value="VerF-like"/>
</dbReference>
<evidence type="ECO:0000313" key="11">
    <source>
        <dbReference type="Proteomes" id="UP001338125"/>
    </source>
</evidence>
<feature type="compositionally biased region" description="Polar residues" evidence="8">
    <location>
        <begin position="171"/>
        <end position="183"/>
    </location>
</feature>
<feature type="compositionally biased region" description="Polar residues" evidence="8">
    <location>
        <begin position="119"/>
        <end position="137"/>
    </location>
</feature>
<evidence type="ECO:0000256" key="3">
    <source>
        <dbReference type="ARBA" id="ARBA00022737"/>
    </source>
</evidence>
<evidence type="ECO:0000256" key="4">
    <source>
        <dbReference type="ARBA" id="ARBA00022771"/>
    </source>
</evidence>
<dbReference type="SUPFAM" id="SSF57667">
    <property type="entry name" value="beta-beta-alpha zinc fingers"/>
    <property type="match status" value="1"/>
</dbReference>
<name>A0ABR0SNT4_9HYPO</name>
<evidence type="ECO:0000256" key="5">
    <source>
        <dbReference type="ARBA" id="ARBA00022833"/>
    </source>
</evidence>
<keyword evidence="11" id="KW-1185">Reference proteome</keyword>
<evidence type="ECO:0000256" key="7">
    <source>
        <dbReference type="PROSITE-ProRule" id="PRU00042"/>
    </source>
</evidence>
<keyword evidence="5" id="KW-0862">Zinc</keyword>
<feature type="compositionally biased region" description="Polar residues" evidence="8">
    <location>
        <begin position="1"/>
        <end position="10"/>
    </location>
</feature>
<comment type="subcellular location">
    <subcellularLocation>
        <location evidence="1">Nucleus</location>
    </subcellularLocation>
</comment>
<dbReference type="Proteomes" id="UP001338125">
    <property type="component" value="Unassembled WGS sequence"/>
</dbReference>
<dbReference type="PANTHER" id="PTHR40626">
    <property type="entry name" value="MIP31509P"/>
    <property type="match status" value="1"/>
</dbReference>
<evidence type="ECO:0000256" key="8">
    <source>
        <dbReference type="SAM" id="MobiDB-lite"/>
    </source>
</evidence>
<keyword evidence="4 7" id="KW-0863">Zinc-finger</keyword>
<organism evidence="10 11">
    <name type="scientific">Cladobotryum mycophilum</name>
    <dbReference type="NCBI Taxonomy" id="491253"/>
    <lineage>
        <taxon>Eukaryota</taxon>
        <taxon>Fungi</taxon>
        <taxon>Dikarya</taxon>
        <taxon>Ascomycota</taxon>
        <taxon>Pezizomycotina</taxon>
        <taxon>Sordariomycetes</taxon>
        <taxon>Hypocreomycetidae</taxon>
        <taxon>Hypocreales</taxon>
        <taxon>Hypocreaceae</taxon>
        <taxon>Cladobotryum</taxon>
    </lineage>
</organism>
<dbReference type="InterPro" id="IPR013087">
    <property type="entry name" value="Znf_C2H2_type"/>
</dbReference>
<evidence type="ECO:0000259" key="9">
    <source>
        <dbReference type="PROSITE" id="PS50157"/>
    </source>
</evidence>
<protein>
    <submittedName>
        <fullName evidence="10">Zinc finger protein</fullName>
    </submittedName>
</protein>
<evidence type="ECO:0000256" key="6">
    <source>
        <dbReference type="ARBA" id="ARBA00023242"/>
    </source>
</evidence>
<keyword evidence="2" id="KW-0479">Metal-binding</keyword>
<feature type="compositionally biased region" description="Basic residues" evidence="8">
    <location>
        <begin position="33"/>
        <end position="42"/>
    </location>
</feature>
<proteinExistence type="predicted"/>
<dbReference type="Pfam" id="PF00096">
    <property type="entry name" value="zf-C2H2"/>
    <property type="match status" value="2"/>
</dbReference>
<feature type="domain" description="C2H2-type" evidence="9">
    <location>
        <begin position="43"/>
        <end position="72"/>
    </location>
</feature>
<keyword evidence="3" id="KW-0677">Repeat</keyword>